<reference evidence="5 6" key="1">
    <citation type="journal article" date="2019" name="Nat. Med.">
        <title>A library of human gut bacterial isolates paired with longitudinal multiomics data enables mechanistic microbiome research.</title>
        <authorList>
            <person name="Poyet M."/>
            <person name="Groussin M."/>
            <person name="Gibbons S.M."/>
            <person name="Avila-Pacheco J."/>
            <person name="Jiang X."/>
            <person name="Kearney S.M."/>
            <person name="Perrotta A.R."/>
            <person name="Berdy B."/>
            <person name="Zhao S."/>
            <person name="Lieberman T.D."/>
            <person name="Swanson P.K."/>
            <person name="Smith M."/>
            <person name="Roesemann S."/>
            <person name="Alexander J.E."/>
            <person name="Rich S.A."/>
            <person name="Livny J."/>
            <person name="Vlamakis H."/>
            <person name="Clish C."/>
            <person name="Bullock K."/>
            <person name="Deik A."/>
            <person name="Scott J."/>
            <person name="Pierce K.A."/>
            <person name="Xavier R.J."/>
            <person name="Alm E.J."/>
        </authorList>
    </citation>
    <scope>NUCLEOTIDE SEQUENCE [LARGE SCALE GENOMIC DNA]</scope>
    <source>
        <strain evidence="5 6">BIOML-A1</strain>
    </source>
</reference>
<evidence type="ECO:0000256" key="4">
    <source>
        <dbReference type="SAM" id="MobiDB-lite"/>
    </source>
</evidence>
<evidence type="ECO:0000256" key="2">
    <source>
        <dbReference type="PIRNR" id="PIRNR002070"/>
    </source>
</evidence>
<dbReference type="Proteomes" id="UP000481964">
    <property type="component" value="Unassembled WGS sequence"/>
</dbReference>
<dbReference type="InterPro" id="IPR000424">
    <property type="entry name" value="Primosome_PriB/ssb"/>
</dbReference>
<keyword evidence="1 2" id="KW-0238">DNA-binding</keyword>
<gene>
    <name evidence="5" type="primary">ssb</name>
    <name evidence="5" type="ORF">GKE48_09975</name>
</gene>
<protein>
    <recommendedName>
        <fullName evidence="2 3">Single-stranded DNA-binding protein</fullName>
    </recommendedName>
</protein>
<proteinExistence type="predicted"/>
<dbReference type="InterPro" id="IPR011344">
    <property type="entry name" value="ssDNA-bd"/>
</dbReference>
<dbReference type="AlphaFoldDB" id="A0A7C9H3C2"/>
<dbReference type="NCBIfam" id="TIGR00621">
    <property type="entry name" value="ssb"/>
    <property type="match status" value="1"/>
</dbReference>
<dbReference type="RefSeq" id="WP_330583119.1">
    <property type="nucleotide sequence ID" value="NZ_WKRD01000007.1"/>
</dbReference>
<dbReference type="PROSITE" id="PS50935">
    <property type="entry name" value="SSB"/>
    <property type="match status" value="1"/>
</dbReference>
<dbReference type="CDD" id="cd04496">
    <property type="entry name" value="SSB_OBF"/>
    <property type="match status" value="1"/>
</dbReference>
<dbReference type="GO" id="GO:0006260">
    <property type="term" value="P:DNA replication"/>
    <property type="evidence" value="ECO:0007669"/>
    <property type="project" value="InterPro"/>
</dbReference>
<evidence type="ECO:0000256" key="1">
    <source>
        <dbReference type="ARBA" id="ARBA00023125"/>
    </source>
</evidence>
<dbReference type="GO" id="GO:0003697">
    <property type="term" value="F:single-stranded DNA binding"/>
    <property type="evidence" value="ECO:0007669"/>
    <property type="project" value="InterPro"/>
</dbReference>
<dbReference type="Gene3D" id="2.40.50.140">
    <property type="entry name" value="Nucleic acid-binding proteins"/>
    <property type="match status" value="1"/>
</dbReference>
<evidence type="ECO:0000256" key="3">
    <source>
        <dbReference type="RuleBase" id="RU000524"/>
    </source>
</evidence>
<organism evidence="5 6">
    <name type="scientific">Lachnospira eligens</name>
    <dbReference type="NCBI Taxonomy" id="39485"/>
    <lineage>
        <taxon>Bacteria</taxon>
        <taxon>Bacillati</taxon>
        <taxon>Bacillota</taxon>
        <taxon>Clostridia</taxon>
        <taxon>Lachnospirales</taxon>
        <taxon>Lachnospiraceae</taxon>
        <taxon>Lachnospira</taxon>
    </lineage>
</organism>
<evidence type="ECO:0000313" key="5">
    <source>
        <dbReference type="EMBL" id="MSC57765.1"/>
    </source>
</evidence>
<sequence length="137" mass="15093">MNNVTLSGRLTKEPDVRYGGENNSVAIARFTLAVDDYKSTDFINIRALGKTAEWVEKWLQKGNKVELVGKIKTGHYTGRDGKEIYYTEVLASGVSFGETKAEAQQRQQAAGDRPQPTPSGDGFMDIPDGYDDGLPFD</sequence>
<dbReference type="SUPFAM" id="SSF50249">
    <property type="entry name" value="Nucleic acid-binding proteins"/>
    <property type="match status" value="1"/>
</dbReference>
<dbReference type="Pfam" id="PF00436">
    <property type="entry name" value="SSB"/>
    <property type="match status" value="1"/>
</dbReference>
<feature type="region of interest" description="Disordered" evidence="4">
    <location>
        <begin position="97"/>
        <end position="137"/>
    </location>
</feature>
<comment type="caution">
    <text evidence="5">The sequence shown here is derived from an EMBL/GenBank/DDBJ whole genome shotgun (WGS) entry which is preliminary data.</text>
</comment>
<accession>A0A7C9H3C2</accession>
<dbReference type="EMBL" id="WKRD01000007">
    <property type="protein sequence ID" value="MSC57765.1"/>
    <property type="molecule type" value="Genomic_DNA"/>
</dbReference>
<dbReference type="PIRSF" id="PIRSF002070">
    <property type="entry name" value="SSB"/>
    <property type="match status" value="1"/>
</dbReference>
<name>A0A7C9H3C2_9FIRM</name>
<dbReference type="InterPro" id="IPR012340">
    <property type="entry name" value="NA-bd_OB-fold"/>
</dbReference>
<evidence type="ECO:0000313" key="6">
    <source>
        <dbReference type="Proteomes" id="UP000481964"/>
    </source>
</evidence>